<protein>
    <recommendedName>
        <fullName evidence="3">SAM domain-containing protein</fullName>
    </recommendedName>
</protein>
<organism evidence="1 2">
    <name type="scientific">Durusdinium trenchii</name>
    <dbReference type="NCBI Taxonomy" id="1381693"/>
    <lineage>
        <taxon>Eukaryota</taxon>
        <taxon>Sar</taxon>
        <taxon>Alveolata</taxon>
        <taxon>Dinophyceae</taxon>
        <taxon>Suessiales</taxon>
        <taxon>Symbiodiniaceae</taxon>
        <taxon>Durusdinium</taxon>
    </lineage>
</organism>
<gene>
    <name evidence="1" type="ORF">CCMP2556_LOCUS21961</name>
</gene>
<name>A0ABP0LNS8_9DINO</name>
<dbReference type="SUPFAM" id="SSF49879">
    <property type="entry name" value="SMAD/FHA domain"/>
    <property type="match status" value="1"/>
</dbReference>
<proteinExistence type="predicted"/>
<dbReference type="EMBL" id="CAXAMN010013447">
    <property type="protein sequence ID" value="CAK9040859.1"/>
    <property type="molecule type" value="Genomic_DNA"/>
</dbReference>
<reference evidence="1 2" key="1">
    <citation type="submission" date="2024-02" db="EMBL/GenBank/DDBJ databases">
        <authorList>
            <person name="Chen Y."/>
            <person name="Shah S."/>
            <person name="Dougan E. K."/>
            <person name="Thang M."/>
            <person name="Chan C."/>
        </authorList>
    </citation>
    <scope>NUCLEOTIDE SEQUENCE [LARGE SCALE GENOMIC DNA]</scope>
</reference>
<keyword evidence="2" id="KW-1185">Reference proteome</keyword>
<evidence type="ECO:0000313" key="1">
    <source>
        <dbReference type="EMBL" id="CAK9040859.1"/>
    </source>
</evidence>
<evidence type="ECO:0000313" key="2">
    <source>
        <dbReference type="Proteomes" id="UP001642484"/>
    </source>
</evidence>
<accession>A0ABP0LNS8</accession>
<dbReference type="Proteomes" id="UP001642484">
    <property type="component" value="Unassembled WGS sequence"/>
</dbReference>
<sequence>MRLDPLGLKECSSWTDGGWFEKPGHPAFDGCWIHTPLNGCCLPEFEFLENHDKIKGEPAPVLYVGSGFDCHIRLPGTFPSRICRFMKHNSSWFLEALLPKYQIHLQGASLEVGQQEPLKDGDIINLHPPADDAVYVIHLDFAGSPKSGEDYPNKYPARFPCRSSLLDAPEAPEELRRLAWQTDQMRRRSENDQVRVADWSNFSQYVKQHYLKHGIECTSWKEQGRGRPWDAKPASFPARALPKWISELLDAEQPLVGLSHRALPFASALRASGYEERLQKPMSEPLCVEGDANLADAVEPERVLDQSLVVKEPPVEENPWLQMPIHAWLESIDDSLFMLQYCEQIVSNFDSLKQIHDIYFRDGSSIDAQFYKAAGITKLGHKRIIEKWFREKCSSEQAAGSCPKQLK</sequence>
<dbReference type="InterPro" id="IPR008984">
    <property type="entry name" value="SMAD_FHA_dom_sf"/>
</dbReference>
<evidence type="ECO:0008006" key="3">
    <source>
        <dbReference type="Google" id="ProtNLM"/>
    </source>
</evidence>
<comment type="caution">
    <text evidence="1">The sequence shown here is derived from an EMBL/GenBank/DDBJ whole genome shotgun (WGS) entry which is preliminary data.</text>
</comment>